<evidence type="ECO:0000256" key="2">
    <source>
        <dbReference type="ARBA" id="ARBA00004760"/>
    </source>
</evidence>
<dbReference type="UniPathway" id="UPA00222"/>
<dbReference type="SUPFAM" id="SSF53448">
    <property type="entry name" value="Nucleotide-diphospho-sugar transferases"/>
    <property type="match status" value="1"/>
</dbReference>
<dbReference type="Pfam" id="PF13506">
    <property type="entry name" value="Glyco_transf_21"/>
    <property type="match status" value="1"/>
</dbReference>
<protein>
    <recommendedName>
        <fullName evidence="5">ceramide glucosyltransferase</fullName>
        <ecNumber evidence="5">2.4.1.80</ecNumber>
    </recommendedName>
</protein>
<keyword evidence="15" id="KW-1185">Reference proteome</keyword>
<feature type="transmembrane region" description="Helical" evidence="13">
    <location>
        <begin position="221"/>
        <end position="245"/>
    </location>
</feature>
<evidence type="ECO:0000256" key="13">
    <source>
        <dbReference type="SAM" id="Phobius"/>
    </source>
</evidence>
<dbReference type="OrthoDB" id="1483400at2759"/>
<name>A0A212CMR0_CEREH</name>
<dbReference type="EC" id="2.4.1.80" evidence="5"/>
<dbReference type="PANTHER" id="PTHR12726:SF0">
    <property type="entry name" value="CERAMIDE GLUCOSYLTRANSFERASE"/>
    <property type="match status" value="1"/>
</dbReference>
<comment type="subcellular location">
    <subcellularLocation>
        <location evidence="1">Membrane</location>
        <topology evidence="1">Multi-pass membrane protein</topology>
    </subcellularLocation>
</comment>
<comment type="catalytic activity">
    <reaction evidence="12">
        <text>N-(9Z-octadecenoyl)-sphing-4-enine + UDP-alpha-D-xylose = beta-D-xylosyl-(1&lt;-&gt;1')-N-(9Z-octadecenoyl)-sphing-4-enine + UDP + H(+)</text>
        <dbReference type="Rhea" id="RHEA:70247"/>
        <dbReference type="ChEBI" id="CHEBI:15378"/>
        <dbReference type="ChEBI" id="CHEBI:57632"/>
        <dbReference type="ChEBI" id="CHEBI:58223"/>
        <dbReference type="ChEBI" id="CHEBI:77996"/>
        <dbReference type="ChEBI" id="CHEBI:189081"/>
    </reaction>
    <physiologicalReaction direction="left-to-right" evidence="12">
        <dbReference type="Rhea" id="RHEA:70248"/>
    </physiologicalReaction>
</comment>
<evidence type="ECO:0000256" key="1">
    <source>
        <dbReference type="ARBA" id="ARBA00004141"/>
    </source>
</evidence>
<comment type="pathway">
    <text evidence="3">Sphingolipid metabolism.</text>
</comment>
<evidence type="ECO:0000256" key="7">
    <source>
        <dbReference type="ARBA" id="ARBA00022679"/>
    </source>
</evidence>
<keyword evidence="8 13" id="KW-0812">Transmembrane</keyword>
<evidence type="ECO:0000256" key="6">
    <source>
        <dbReference type="ARBA" id="ARBA00022676"/>
    </source>
</evidence>
<accession>A0A212CMR0</accession>
<proteinExistence type="inferred from homology"/>
<evidence type="ECO:0000313" key="14">
    <source>
        <dbReference type="EMBL" id="OWK07172.1"/>
    </source>
</evidence>
<dbReference type="GO" id="GO:0016020">
    <property type="term" value="C:membrane"/>
    <property type="evidence" value="ECO:0007669"/>
    <property type="project" value="UniProtKB-SubCell"/>
</dbReference>
<dbReference type="GO" id="GO:0008120">
    <property type="term" value="F:ceramide glucosyltransferase activity"/>
    <property type="evidence" value="ECO:0007669"/>
    <property type="project" value="UniProtKB-EC"/>
</dbReference>
<organism evidence="14 15">
    <name type="scientific">Cervus elaphus hippelaphus</name>
    <name type="common">European red deer</name>
    <dbReference type="NCBI Taxonomy" id="46360"/>
    <lineage>
        <taxon>Eukaryota</taxon>
        <taxon>Metazoa</taxon>
        <taxon>Chordata</taxon>
        <taxon>Craniata</taxon>
        <taxon>Vertebrata</taxon>
        <taxon>Euteleostomi</taxon>
        <taxon>Mammalia</taxon>
        <taxon>Eutheria</taxon>
        <taxon>Laurasiatheria</taxon>
        <taxon>Artiodactyla</taxon>
        <taxon>Ruminantia</taxon>
        <taxon>Pecora</taxon>
        <taxon>Cervidae</taxon>
        <taxon>Cervinae</taxon>
        <taxon>Cervus</taxon>
    </lineage>
</organism>
<evidence type="ECO:0000256" key="11">
    <source>
        <dbReference type="ARBA" id="ARBA00047869"/>
    </source>
</evidence>
<gene>
    <name evidence="14" type="ORF">Celaphus_00016929</name>
</gene>
<evidence type="ECO:0000256" key="4">
    <source>
        <dbReference type="ARBA" id="ARBA00006739"/>
    </source>
</evidence>
<keyword evidence="7" id="KW-0808">Transferase</keyword>
<evidence type="ECO:0000256" key="10">
    <source>
        <dbReference type="ARBA" id="ARBA00023136"/>
    </source>
</evidence>
<evidence type="ECO:0000256" key="8">
    <source>
        <dbReference type="ARBA" id="ARBA00022692"/>
    </source>
</evidence>
<feature type="transmembrane region" description="Helical" evidence="13">
    <location>
        <begin position="12"/>
        <end position="32"/>
    </location>
</feature>
<dbReference type="InterPro" id="IPR025993">
    <property type="entry name" value="Ceramide_glucosylTrfase"/>
</dbReference>
<dbReference type="InterPro" id="IPR029044">
    <property type="entry name" value="Nucleotide-diphossugar_trans"/>
</dbReference>
<comment type="similarity">
    <text evidence="4">Belongs to the glycosyltransferase 2 family.</text>
</comment>
<keyword evidence="9 13" id="KW-1133">Transmembrane helix</keyword>
<dbReference type="PANTHER" id="PTHR12726">
    <property type="entry name" value="CERAMIDE GLUCOSYLTRANSFERASE"/>
    <property type="match status" value="1"/>
</dbReference>
<comment type="caution">
    <text evidence="14">The sequence shown here is derived from an EMBL/GenBank/DDBJ whole genome shotgun (WGS) entry which is preliminary data.</text>
</comment>
<comment type="catalytic activity">
    <reaction evidence="11">
        <text>UDP-alpha-D-xylose + an N-acylsphing-4-enine = a beta-D-xylosyl-(1&lt;-&gt;1')-N-acylsphing-4-enine + UDP + H(+)</text>
        <dbReference type="Rhea" id="RHEA:70243"/>
        <dbReference type="ChEBI" id="CHEBI:15378"/>
        <dbReference type="ChEBI" id="CHEBI:52639"/>
        <dbReference type="ChEBI" id="CHEBI:57632"/>
        <dbReference type="ChEBI" id="CHEBI:58223"/>
        <dbReference type="ChEBI" id="CHEBI:189068"/>
    </reaction>
    <physiologicalReaction direction="left-to-right" evidence="11">
        <dbReference type="Rhea" id="RHEA:70244"/>
    </physiologicalReaction>
</comment>
<reference evidence="14 15" key="1">
    <citation type="journal article" date="2018" name="Mol. Genet. Genomics">
        <title>The red deer Cervus elaphus genome CerEla1.0: sequencing, annotating, genes, and chromosomes.</title>
        <authorList>
            <person name="Bana N.A."/>
            <person name="Nyiri A."/>
            <person name="Nagy J."/>
            <person name="Frank K."/>
            <person name="Nagy T."/>
            <person name="Steger V."/>
            <person name="Schiller M."/>
            <person name="Lakatos P."/>
            <person name="Sugar L."/>
            <person name="Horn P."/>
            <person name="Barta E."/>
            <person name="Orosz L."/>
        </authorList>
    </citation>
    <scope>NUCLEOTIDE SEQUENCE [LARGE SCALE GENOMIC DNA]</scope>
    <source>
        <strain evidence="14">Hungarian</strain>
    </source>
</reference>
<keyword evidence="6" id="KW-0328">Glycosyltransferase</keyword>
<evidence type="ECO:0000256" key="9">
    <source>
        <dbReference type="ARBA" id="ARBA00022989"/>
    </source>
</evidence>
<dbReference type="AlphaFoldDB" id="A0A212CMR0"/>
<keyword evidence="10 13" id="KW-0472">Membrane</keyword>
<dbReference type="Proteomes" id="UP000242450">
    <property type="component" value="Chromosome 16"/>
</dbReference>
<evidence type="ECO:0000256" key="12">
    <source>
        <dbReference type="ARBA" id="ARBA00048104"/>
    </source>
</evidence>
<feature type="transmembrane region" description="Helical" evidence="13">
    <location>
        <begin position="257"/>
        <end position="277"/>
    </location>
</feature>
<dbReference type="GO" id="GO:0006679">
    <property type="term" value="P:glucosylceramide biosynthetic process"/>
    <property type="evidence" value="ECO:0007669"/>
    <property type="project" value="TreeGrafter"/>
</dbReference>
<dbReference type="EMBL" id="MKHE01000016">
    <property type="protein sequence ID" value="OWK07172.1"/>
    <property type="molecule type" value="Genomic_DNA"/>
</dbReference>
<evidence type="ECO:0000256" key="5">
    <source>
        <dbReference type="ARBA" id="ARBA00012699"/>
    </source>
</evidence>
<comment type="pathway">
    <text evidence="2">Lipid metabolism; sphingolipid metabolism.</text>
</comment>
<evidence type="ECO:0000313" key="15">
    <source>
        <dbReference type="Proteomes" id="UP000242450"/>
    </source>
</evidence>
<evidence type="ECO:0000256" key="3">
    <source>
        <dbReference type="ARBA" id="ARBA00004991"/>
    </source>
</evidence>
<sequence>MALLDLALEGMAVFGFVLFLVLWLMHFMAIIYTRLHLNKKATDKQPYSKLPGVSLLKPLKGVDPNLINNLETFFELDYPKYEVLLCVQDHDDPAIDVCKKLLGKYPNVDARLFIVIPDTLTDMVNQMTEKVGLVHGLPYVADRQGFAATLEQVYFGTSHPRSYISANVTGFKCVTGMSCLMRKDVLDQAGGLIAFAQYIAEDYFMAKAIADRWTKLRINMLPATIICEPISECFVASLIIGWAAHHGGTLCFSKLDYAVAWFIRESMTIYIFLSALWDPTISWRTGRYRLRCGGTAEEILDV</sequence>